<dbReference type="Proteomes" id="UP000501726">
    <property type="component" value="Chromosome"/>
</dbReference>
<dbReference type="EMBL" id="AP021889">
    <property type="protein sequence ID" value="BBP45225.1"/>
    <property type="molecule type" value="Genomic_DNA"/>
</dbReference>
<dbReference type="SMART" id="SM00880">
    <property type="entry name" value="CHAD"/>
    <property type="match status" value="1"/>
</dbReference>
<dbReference type="KEGG" id="tse:THMIRHAS_05980"/>
<keyword evidence="3" id="KW-1185">Reference proteome</keyword>
<reference evidence="3" key="1">
    <citation type="submission" date="2019-11" db="EMBL/GenBank/DDBJ databases">
        <title>Isolation and characterization of two novel species in the genus Thiomicrorhabdus.</title>
        <authorList>
            <person name="Mochizuki J."/>
            <person name="Kojima H."/>
            <person name="Fukui M."/>
        </authorList>
    </citation>
    <scope>NUCLEOTIDE SEQUENCE [LARGE SCALE GENOMIC DNA]</scope>
    <source>
        <strain evidence="3">aks77</strain>
    </source>
</reference>
<evidence type="ECO:0000259" key="1">
    <source>
        <dbReference type="SMART" id="SM00880"/>
    </source>
</evidence>
<evidence type="ECO:0000313" key="3">
    <source>
        <dbReference type="Proteomes" id="UP000501726"/>
    </source>
</evidence>
<dbReference type="AlphaFoldDB" id="A0A6F8PSY0"/>
<dbReference type="InterPro" id="IPR038186">
    <property type="entry name" value="CHAD_dom_sf"/>
</dbReference>
<accession>A0A6F8PSY0</accession>
<dbReference type="InterPro" id="IPR007899">
    <property type="entry name" value="CHAD_dom"/>
</dbReference>
<evidence type="ECO:0000313" key="2">
    <source>
        <dbReference type="EMBL" id="BBP45225.1"/>
    </source>
</evidence>
<dbReference type="Pfam" id="PF05235">
    <property type="entry name" value="CHAD"/>
    <property type="match status" value="1"/>
</dbReference>
<feature type="domain" description="CHAD" evidence="1">
    <location>
        <begin position="15"/>
        <end position="256"/>
    </location>
</feature>
<protein>
    <recommendedName>
        <fullName evidence="1">CHAD domain-containing protein</fullName>
    </recommendedName>
</protein>
<name>A0A6F8PSY0_9GAMM</name>
<gene>
    <name evidence="2" type="ORF">THMIRHAS_05980</name>
</gene>
<sequence length="269" mass="31231">MYPLLNIDKKSQVDLLLRCANAYLQLPPKLKAQAKGLHKLRQTTRHLLSLLPIEGYAQARIKKVIQASNKIRDLDVLLWDVLPHLPDELRVLEAQVQPRLIAIRCGMDDEFKNDLQLELLPEITSCLVAYPHVLQAEFSLVSQLKRPQISDLEKQFQKAKKQLVLLDIENTQVHKLRLKIKRIRYQVGHFFPEQTEFLMRLRSLQDQLGEFHDYDQADKMMCKYSDLDELMLVKVRKFLAARQQNILAQVRRKLAAEKTALSGFCLAEG</sequence>
<proteinExistence type="predicted"/>
<dbReference type="Gene3D" id="1.40.20.10">
    <property type="entry name" value="CHAD domain"/>
    <property type="match status" value="1"/>
</dbReference>
<organism evidence="2 3">
    <name type="scientific">Thiosulfatimonas sediminis</name>
    <dbReference type="NCBI Taxonomy" id="2675054"/>
    <lineage>
        <taxon>Bacteria</taxon>
        <taxon>Pseudomonadati</taxon>
        <taxon>Pseudomonadota</taxon>
        <taxon>Gammaproteobacteria</taxon>
        <taxon>Thiotrichales</taxon>
        <taxon>Piscirickettsiaceae</taxon>
        <taxon>Thiosulfatimonas</taxon>
    </lineage>
</organism>